<comment type="caution">
    <text evidence="1">The sequence shown here is derived from an EMBL/GenBank/DDBJ whole genome shotgun (WGS) entry which is preliminary data.</text>
</comment>
<dbReference type="EMBL" id="CM047587">
    <property type="protein sequence ID" value="KAI9908524.1"/>
    <property type="molecule type" value="Genomic_DNA"/>
</dbReference>
<sequence>MSLGTCIQTVIELKEKEDGDEINLPIVIHFENAHYQGYIHGWRGFSNGKKVDQQDQDELMTDDDDEHYSLAKEDTRLPPSKRQRFRPTMAEIDQDLIESSHSKITSESQLMIMKSYPVEDFTGKQTTAIIAQEEGASDLEGSAIW</sequence>
<evidence type="ECO:0000313" key="1">
    <source>
        <dbReference type="EMBL" id="KAI9908524.1"/>
    </source>
</evidence>
<keyword evidence="2" id="KW-1185">Reference proteome</keyword>
<name>A0ACC0VRH0_9STRA</name>
<gene>
    <name evidence="1" type="ORF">PsorP6_003020</name>
</gene>
<evidence type="ECO:0000313" key="2">
    <source>
        <dbReference type="Proteomes" id="UP001163321"/>
    </source>
</evidence>
<accession>A0ACC0VRH0</accession>
<proteinExistence type="predicted"/>
<reference evidence="1 2" key="1">
    <citation type="journal article" date="2022" name="bioRxiv">
        <title>The genome of the oomycete Peronosclerospora sorghi, a cosmopolitan pathogen of maize and sorghum, is inflated with dispersed pseudogenes.</title>
        <authorList>
            <person name="Fletcher K."/>
            <person name="Martin F."/>
            <person name="Isakeit T."/>
            <person name="Cavanaugh K."/>
            <person name="Magill C."/>
            <person name="Michelmore R."/>
        </authorList>
    </citation>
    <scope>NUCLEOTIDE SEQUENCE [LARGE SCALE GENOMIC DNA]</scope>
    <source>
        <strain evidence="1">P6</strain>
    </source>
</reference>
<organism evidence="1 2">
    <name type="scientific">Peronosclerospora sorghi</name>
    <dbReference type="NCBI Taxonomy" id="230839"/>
    <lineage>
        <taxon>Eukaryota</taxon>
        <taxon>Sar</taxon>
        <taxon>Stramenopiles</taxon>
        <taxon>Oomycota</taxon>
        <taxon>Peronosporomycetes</taxon>
        <taxon>Peronosporales</taxon>
        <taxon>Peronosporaceae</taxon>
        <taxon>Peronosclerospora</taxon>
    </lineage>
</organism>
<dbReference type="Proteomes" id="UP001163321">
    <property type="component" value="Chromosome 8"/>
</dbReference>
<protein>
    <submittedName>
        <fullName evidence="1">Uncharacterized protein</fullName>
    </submittedName>
</protein>